<name>A0A218MNA9_9VIRU</name>
<evidence type="ECO:0000313" key="1">
    <source>
        <dbReference type="EMBL" id="ASF00757.1"/>
    </source>
</evidence>
<reference evidence="1" key="2">
    <citation type="journal article" date="2017" name="Nat. Commun.">
        <title>Single-virus genomics reveals hidden cosmopolitan and abundant viruses.</title>
        <authorList>
            <person name="Martinez-Hernandez F."/>
            <person name="Fornas O."/>
            <person name="Lluesma Gomez M."/>
            <person name="Bolduc B."/>
            <person name="de la Cruz Pena M.J."/>
            <person name="Martinez J.M."/>
            <person name="Anton J."/>
            <person name="Gasol J.M."/>
            <person name="Rosselli R."/>
            <person name="Rodriguez-Valera F."/>
            <person name="Sullivan M.B."/>
            <person name="Acinas S.G."/>
            <person name="Martinez-Garcia M."/>
        </authorList>
    </citation>
    <scope>NUCLEOTIDE SEQUENCE</scope>
</reference>
<organism evidence="1">
    <name type="scientific">uncultured virus</name>
    <dbReference type="NCBI Taxonomy" id="340016"/>
    <lineage>
        <taxon>Viruses</taxon>
        <taxon>environmental samples</taxon>
    </lineage>
</organism>
<dbReference type="EMBL" id="KY052855">
    <property type="protein sequence ID" value="ASF00757.1"/>
    <property type="molecule type" value="Genomic_DNA"/>
</dbReference>
<proteinExistence type="predicted"/>
<accession>A0A218MNA9</accession>
<protein>
    <submittedName>
        <fullName evidence="1">Uncharacterized protein</fullName>
    </submittedName>
</protein>
<reference evidence="1" key="1">
    <citation type="submission" date="2016-10" db="EMBL/GenBank/DDBJ databases">
        <authorList>
            <person name="Varghese N."/>
        </authorList>
    </citation>
    <scope>NUCLEOTIDE SEQUENCE</scope>
</reference>
<sequence length="109" mass="13011">MPTLIGRLFYFALYAIIILRGVEMDKVYLLIEIIEDIEEYGADYPVYAIYENDLISDYWYVEEPEVGSDMEGTRILMEHYEELDLLDEDSVRKMSLLELLNRLRVQFEK</sequence>